<dbReference type="PANTHER" id="PTHR47995">
    <property type="entry name" value="TRANSCRIPTION FACTOR MYB33-RELATED"/>
    <property type="match status" value="1"/>
</dbReference>
<keyword evidence="12" id="KW-1185">Reference proteome</keyword>
<dbReference type="FunFam" id="1.10.10.60:FF:000001">
    <property type="entry name" value="MYB-related transcription factor"/>
    <property type="match status" value="1"/>
</dbReference>
<feature type="region of interest" description="Disordered" evidence="8">
    <location>
        <begin position="1"/>
        <end position="26"/>
    </location>
</feature>
<reference evidence="11 12" key="1">
    <citation type="submission" date="2019-09" db="EMBL/GenBank/DDBJ databases">
        <title>A chromosome-level genome assembly of the Chinese tupelo Nyssa sinensis.</title>
        <authorList>
            <person name="Yang X."/>
            <person name="Kang M."/>
            <person name="Yang Y."/>
            <person name="Xiong H."/>
            <person name="Wang M."/>
            <person name="Zhang Z."/>
            <person name="Wang Z."/>
            <person name="Wu H."/>
            <person name="Ma T."/>
            <person name="Liu J."/>
            <person name="Xi Z."/>
        </authorList>
    </citation>
    <scope>NUCLEOTIDE SEQUENCE [LARGE SCALE GENOMIC DNA]</scope>
    <source>
        <strain evidence="11">J267</strain>
        <tissue evidence="11">Leaf</tissue>
    </source>
</reference>
<dbReference type="GO" id="GO:0005634">
    <property type="term" value="C:nucleus"/>
    <property type="evidence" value="ECO:0007669"/>
    <property type="project" value="UniProtKB-SubCell"/>
</dbReference>
<dbReference type="PROSITE" id="PS00175">
    <property type="entry name" value="PG_MUTASE"/>
    <property type="match status" value="1"/>
</dbReference>
<keyword evidence="7" id="KW-0539">Nucleus</keyword>
<keyword evidence="3" id="KW-0805">Transcription regulation</keyword>
<evidence type="ECO:0000313" key="11">
    <source>
        <dbReference type="EMBL" id="KAA8524685.1"/>
    </source>
</evidence>
<keyword evidence="6" id="KW-0804">Transcription</keyword>
<keyword evidence="5" id="KW-0010">Activator</keyword>
<comment type="subcellular location">
    <subcellularLocation>
        <location evidence="1">Nucleus</location>
    </subcellularLocation>
</comment>
<evidence type="ECO:0000256" key="3">
    <source>
        <dbReference type="ARBA" id="ARBA00023015"/>
    </source>
</evidence>
<feature type="domain" description="Myb-like" evidence="9">
    <location>
        <begin position="74"/>
        <end position="124"/>
    </location>
</feature>
<feature type="region of interest" description="Disordered" evidence="8">
    <location>
        <begin position="134"/>
        <end position="159"/>
    </location>
</feature>
<feature type="domain" description="Myb-like" evidence="9">
    <location>
        <begin position="21"/>
        <end position="73"/>
    </location>
</feature>
<dbReference type="InterPro" id="IPR001005">
    <property type="entry name" value="SANT/Myb"/>
</dbReference>
<dbReference type="SUPFAM" id="SSF46689">
    <property type="entry name" value="Homeodomain-like"/>
    <property type="match status" value="1"/>
</dbReference>
<evidence type="ECO:0000259" key="10">
    <source>
        <dbReference type="PROSITE" id="PS51294"/>
    </source>
</evidence>
<feature type="domain" description="HTH myb-type" evidence="10">
    <location>
        <begin position="21"/>
        <end position="73"/>
    </location>
</feature>
<dbReference type="PROSITE" id="PS50090">
    <property type="entry name" value="MYB_LIKE"/>
    <property type="match status" value="2"/>
</dbReference>
<dbReference type="GO" id="GO:0080092">
    <property type="term" value="P:regulation of pollen tube growth"/>
    <property type="evidence" value="ECO:0007669"/>
    <property type="project" value="UniProtKB-ARBA"/>
</dbReference>
<dbReference type="GO" id="GO:0048235">
    <property type="term" value="P:pollen sperm cell differentiation"/>
    <property type="evidence" value="ECO:0007669"/>
    <property type="project" value="UniProtKB-ARBA"/>
</dbReference>
<evidence type="ECO:0000256" key="6">
    <source>
        <dbReference type="ARBA" id="ARBA00023163"/>
    </source>
</evidence>
<evidence type="ECO:0000256" key="1">
    <source>
        <dbReference type="ARBA" id="ARBA00004123"/>
    </source>
</evidence>
<dbReference type="PANTHER" id="PTHR47995:SF18">
    <property type="entry name" value="TRANSCRIPTION FACTOR MYB65"/>
    <property type="match status" value="1"/>
</dbReference>
<dbReference type="EMBL" id="CM018047">
    <property type="protein sequence ID" value="KAA8524685.1"/>
    <property type="molecule type" value="Genomic_DNA"/>
</dbReference>
<evidence type="ECO:0000256" key="4">
    <source>
        <dbReference type="ARBA" id="ARBA00023125"/>
    </source>
</evidence>
<dbReference type="AlphaFoldDB" id="A0A5J5A0S1"/>
<keyword evidence="4" id="KW-0238">DNA-binding</keyword>
<dbReference type="Pfam" id="PF00249">
    <property type="entry name" value="Myb_DNA-binding"/>
    <property type="match status" value="2"/>
</dbReference>
<dbReference type="Gene3D" id="1.10.10.60">
    <property type="entry name" value="Homeodomain-like"/>
    <property type="match status" value="2"/>
</dbReference>
<dbReference type="OrthoDB" id="2143914at2759"/>
<evidence type="ECO:0000256" key="8">
    <source>
        <dbReference type="SAM" id="MobiDB-lite"/>
    </source>
</evidence>
<feature type="compositionally biased region" description="Polar residues" evidence="8">
    <location>
        <begin position="140"/>
        <end position="150"/>
    </location>
</feature>
<dbReference type="Proteomes" id="UP000325577">
    <property type="component" value="Linkage Group LG4"/>
</dbReference>
<organism evidence="11 12">
    <name type="scientific">Nyssa sinensis</name>
    <dbReference type="NCBI Taxonomy" id="561372"/>
    <lineage>
        <taxon>Eukaryota</taxon>
        <taxon>Viridiplantae</taxon>
        <taxon>Streptophyta</taxon>
        <taxon>Embryophyta</taxon>
        <taxon>Tracheophyta</taxon>
        <taxon>Spermatophyta</taxon>
        <taxon>Magnoliopsida</taxon>
        <taxon>eudicotyledons</taxon>
        <taxon>Gunneridae</taxon>
        <taxon>Pentapetalae</taxon>
        <taxon>asterids</taxon>
        <taxon>Cornales</taxon>
        <taxon>Nyssaceae</taxon>
        <taxon>Nyssa</taxon>
    </lineage>
</organism>
<evidence type="ECO:0000256" key="5">
    <source>
        <dbReference type="ARBA" id="ARBA00023159"/>
    </source>
</evidence>
<protein>
    <recommendedName>
        <fullName evidence="13">Transcription factor</fullName>
    </recommendedName>
</protein>
<dbReference type="InterPro" id="IPR001345">
    <property type="entry name" value="PG/BPGM_mutase_AS"/>
</dbReference>
<evidence type="ECO:0008006" key="13">
    <source>
        <dbReference type="Google" id="ProtNLM"/>
    </source>
</evidence>
<name>A0A5J5A0S1_9ASTE</name>
<feature type="domain" description="HTH myb-type" evidence="10">
    <location>
        <begin position="74"/>
        <end position="128"/>
    </location>
</feature>
<dbReference type="CDD" id="cd00167">
    <property type="entry name" value="SANT"/>
    <property type="match status" value="2"/>
</dbReference>
<accession>A0A5J5A0S1</accession>
<evidence type="ECO:0000313" key="12">
    <source>
        <dbReference type="Proteomes" id="UP000325577"/>
    </source>
</evidence>
<evidence type="ECO:0000256" key="2">
    <source>
        <dbReference type="ARBA" id="ARBA00022737"/>
    </source>
</evidence>
<dbReference type="GO" id="GO:0090406">
    <property type="term" value="C:pollen tube"/>
    <property type="evidence" value="ECO:0007669"/>
    <property type="project" value="UniProtKB-ARBA"/>
</dbReference>
<dbReference type="GO" id="GO:0003824">
    <property type="term" value="F:catalytic activity"/>
    <property type="evidence" value="ECO:0007669"/>
    <property type="project" value="InterPro"/>
</dbReference>
<evidence type="ECO:0000256" key="7">
    <source>
        <dbReference type="ARBA" id="ARBA00023242"/>
    </source>
</evidence>
<evidence type="ECO:0000259" key="9">
    <source>
        <dbReference type="PROSITE" id="PS50090"/>
    </source>
</evidence>
<gene>
    <name evidence="11" type="ORF">F0562_011108</name>
</gene>
<dbReference type="InterPro" id="IPR009057">
    <property type="entry name" value="Homeodomain-like_sf"/>
</dbReference>
<sequence length="490" mass="53611">MVNDRDGAPRDGATSGRSGGRKTLKKGPWTTAEDAILVEYVKRHGEGNWNAVQRNSGLLRCGKSCRLRWANHLRPHLKKGAFSPEEERLIIELHAKLGNKWARMASQLPGRTDNEIKNYWNTRLKRRQRAGLPIYPPDIEQNQHQQEQPNSSTSSLSSLFSSSSTQCSKLNFSTPSLSPFDPINFSTTVKPLQRHHNSSFLTYPNHHLKLFQVGENNGSFALPLSSFVSPFSSSSSTLFNQSLPIDLLPQPSLQYNSGQFGMINTQPPSMGASFDLIDLVTGTERELPSIQSPVPLTTPSSSDNTGGDYMMAGSSNADEYEIAPELSLANSGLLEALLEESQALTRAQKSSTADKVKEKCVVEYGSNEGAGDTGGHVESVFRDGGATIENQWVNSSSVHSSIGMKAKDPVEEMNSEDDDLSSLLDNFPLMVPVPDWNDGSGNTLNNMNEANAGFDNQQEALRPPVATTLARENHDWTLGACCWNNMPGIS</sequence>
<dbReference type="PROSITE" id="PS51294">
    <property type="entry name" value="HTH_MYB"/>
    <property type="match status" value="2"/>
</dbReference>
<dbReference type="GO" id="GO:0003700">
    <property type="term" value="F:DNA-binding transcription factor activity"/>
    <property type="evidence" value="ECO:0007669"/>
    <property type="project" value="UniProtKB-ARBA"/>
</dbReference>
<proteinExistence type="predicted"/>
<dbReference type="InterPro" id="IPR017930">
    <property type="entry name" value="Myb_dom"/>
</dbReference>
<dbReference type="GO" id="GO:0003677">
    <property type="term" value="F:DNA binding"/>
    <property type="evidence" value="ECO:0007669"/>
    <property type="project" value="UniProtKB-KW"/>
</dbReference>
<dbReference type="SMART" id="SM00717">
    <property type="entry name" value="SANT"/>
    <property type="match status" value="2"/>
</dbReference>
<dbReference type="FunFam" id="1.10.10.60:FF:000404">
    <property type="entry name" value="Transcription factor MYB97"/>
    <property type="match status" value="1"/>
</dbReference>
<keyword evidence="2" id="KW-0677">Repeat</keyword>